<dbReference type="RefSeq" id="WP_248652910.1">
    <property type="nucleotide sequence ID" value="NZ_CP096661.1"/>
</dbReference>
<keyword evidence="7" id="KW-0614">Plasmid</keyword>
<sequence>MITDARVLRTGFVPREVEHRDAEVTHLTEVLAPLTDGDPADTTLLLGPSGVGKTCLAKYTAEQLRQEVLDVEYQYVNCWQNFSEFRTLYRILEGLGKTIDIHRQSTPRDELFERLRTYDGPPCVVILDEADQLEQKRLLYTLHELPQFSMLLIANRERELFANADERLTSRLTGCERVRFDRYDSAELVSIMDARVKRGLEENAVERDQLATIADAAAGDARVALSVLRTAARQAHQSYESRITDEIVEASIPEARAERHEKDVDTLTPHQHTLYEIIEDHDAISPSELYEEYRERTDDPKTDRTVRNYLSKMDQYDVIEAEGTSRDRTYRSVSETFDRIE</sequence>
<feature type="domain" description="AAA+ ATPase" evidence="6">
    <location>
        <begin position="39"/>
        <end position="184"/>
    </location>
</feature>
<dbReference type="Proteomes" id="UP000830729">
    <property type="component" value="Plasmid unnamed2"/>
</dbReference>
<proteinExistence type="inferred from homology"/>
<dbReference type="InterPro" id="IPR049945">
    <property type="entry name" value="AAA_22"/>
</dbReference>
<dbReference type="Gene3D" id="1.10.8.60">
    <property type="match status" value="1"/>
</dbReference>
<dbReference type="InterPro" id="IPR036390">
    <property type="entry name" value="WH_DNA-bd_sf"/>
</dbReference>
<dbReference type="AlphaFoldDB" id="A0A8U0I0Z5"/>
<comment type="similarity">
    <text evidence="1">Belongs to the CDC6/cdc18 family.</text>
</comment>
<evidence type="ECO:0000313" key="8">
    <source>
        <dbReference type="Proteomes" id="UP000830729"/>
    </source>
</evidence>
<gene>
    <name evidence="7" type="ORF">M0R89_20635</name>
</gene>
<organism evidence="7 8">
    <name type="scientific">Halorussus limi</name>
    <dbReference type="NCBI Taxonomy" id="2938695"/>
    <lineage>
        <taxon>Archaea</taxon>
        <taxon>Methanobacteriati</taxon>
        <taxon>Methanobacteriota</taxon>
        <taxon>Stenosarchaea group</taxon>
        <taxon>Halobacteria</taxon>
        <taxon>Halobacteriales</taxon>
        <taxon>Haladaptataceae</taxon>
        <taxon>Halorussus</taxon>
    </lineage>
</organism>
<dbReference type="KEGG" id="halx:M0R89_20635"/>
<evidence type="ECO:0000256" key="2">
    <source>
        <dbReference type="ARBA" id="ARBA00022705"/>
    </source>
</evidence>
<evidence type="ECO:0000256" key="4">
    <source>
        <dbReference type="ARBA" id="ARBA00022840"/>
    </source>
</evidence>
<keyword evidence="4" id="KW-0067">ATP-binding</keyword>
<keyword evidence="8" id="KW-1185">Reference proteome</keyword>
<dbReference type="PANTHER" id="PTHR10763">
    <property type="entry name" value="CELL DIVISION CONTROL PROTEIN 6-RELATED"/>
    <property type="match status" value="1"/>
</dbReference>
<evidence type="ECO:0000259" key="6">
    <source>
        <dbReference type="SMART" id="SM00382"/>
    </source>
</evidence>
<evidence type="ECO:0000313" key="7">
    <source>
        <dbReference type="EMBL" id="UPV76877.1"/>
    </source>
</evidence>
<accession>A0A8U0I0Z5</accession>
<geneLocation type="plasmid" evidence="7 8">
    <name>unnamed2</name>
</geneLocation>
<dbReference type="CDD" id="cd00009">
    <property type="entry name" value="AAA"/>
    <property type="match status" value="1"/>
</dbReference>
<dbReference type="EMBL" id="CP096661">
    <property type="protein sequence ID" value="UPV76877.1"/>
    <property type="molecule type" value="Genomic_DNA"/>
</dbReference>
<reference evidence="7 8" key="1">
    <citation type="submission" date="2022-04" db="EMBL/GenBank/DDBJ databases">
        <title>Diverse halophilic archaea isolated from saline environments.</title>
        <authorList>
            <person name="Cui H.-L."/>
        </authorList>
    </citation>
    <scope>NUCLEOTIDE SEQUENCE [LARGE SCALE GENOMIC DNA]</scope>
    <source>
        <strain evidence="7 8">XZYJT49</strain>
        <plasmid evidence="7 8">unnamed2</plasmid>
    </source>
</reference>
<dbReference type="InterPro" id="IPR003593">
    <property type="entry name" value="AAA+_ATPase"/>
</dbReference>
<dbReference type="GO" id="GO:0016887">
    <property type="term" value="F:ATP hydrolysis activity"/>
    <property type="evidence" value="ECO:0007669"/>
    <property type="project" value="InterPro"/>
</dbReference>
<dbReference type="InterPro" id="IPR050311">
    <property type="entry name" value="ORC1/CDC6"/>
</dbReference>
<dbReference type="SUPFAM" id="SSF52540">
    <property type="entry name" value="P-loop containing nucleoside triphosphate hydrolases"/>
    <property type="match status" value="1"/>
</dbReference>
<dbReference type="GO" id="GO:0005524">
    <property type="term" value="F:ATP binding"/>
    <property type="evidence" value="ECO:0007669"/>
    <property type="project" value="UniProtKB-KW"/>
</dbReference>
<dbReference type="PANTHER" id="PTHR10763:SF22">
    <property type="entry name" value="ORC1-TYPE DNA REPLICATION PROTEIN"/>
    <property type="match status" value="1"/>
</dbReference>
<evidence type="ECO:0000256" key="3">
    <source>
        <dbReference type="ARBA" id="ARBA00022741"/>
    </source>
</evidence>
<dbReference type="InterPro" id="IPR027417">
    <property type="entry name" value="P-loop_NTPase"/>
</dbReference>
<dbReference type="CDD" id="cd18139">
    <property type="entry name" value="HLD_clamp_RarA"/>
    <property type="match status" value="1"/>
</dbReference>
<dbReference type="GO" id="GO:0006260">
    <property type="term" value="P:DNA replication"/>
    <property type="evidence" value="ECO:0007669"/>
    <property type="project" value="UniProtKB-KW"/>
</dbReference>
<keyword evidence="3" id="KW-0547">Nucleotide-binding</keyword>
<dbReference type="Gene3D" id="3.40.50.300">
    <property type="entry name" value="P-loop containing nucleotide triphosphate hydrolases"/>
    <property type="match status" value="1"/>
</dbReference>
<comment type="function">
    <text evidence="5">Involved in regulation of DNA replication.</text>
</comment>
<dbReference type="SUPFAM" id="SSF46785">
    <property type="entry name" value="Winged helix' DNA-binding domain"/>
    <property type="match status" value="1"/>
</dbReference>
<name>A0A8U0I0Z5_9EURY</name>
<evidence type="ECO:0000256" key="1">
    <source>
        <dbReference type="ARBA" id="ARBA00006184"/>
    </source>
</evidence>
<dbReference type="FunFam" id="3.40.50.300:FF:001565">
    <property type="entry name" value="Orc1-type DNA replication protein"/>
    <property type="match status" value="1"/>
</dbReference>
<dbReference type="SMART" id="SM00382">
    <property type="entry name" value="AAA"/>
    <property type="match status" value="1"/>
</dbReference>
<protein>
    <submittedName>
        <fullName evidence="7">Orc1/cdc6 family replication initiation protein</fullName>
    </submittedName>
</protein>
<dbReference type="InterPro" id="IPR055237">
    <property type="entry name" value="Cdc6_lid"/>
</dbReference>
<evidence type="ECO:0000256" key="5">
    <source>
        <dbReference type="ARBA" id="ARBA00057740"/>
    </source>
</evidence>
<keyword evidence="2" id="KW-0235">DNA replication</keyword>
<dbReference type="GeneID" id="72187660"/>
<dbReference type="Pfam" id="PF22703">
    <property type="entry name" value="Cdc6_lid"/>
    <property type="match status" value="1"/>
</dbReference>
<dbReference type="Pfam" id="PF13401">
    <property type="entry name" value="AAA_22"/>
    <property type="match status" value="1"/>
</dbReference>